<organism evidence="2 3">
    <name type="scientific">Paenibacillus polygoni</name>
    <dbReference type="NCBI Taxonomy" id="3050112"/>
    <lineage>
        <taxon>Bacteria</taxon>
        <taxon>Bacillati</taxon>
        <taxon>Bacillota</taxon>
        <taxon>Bacilli</taxon>
        <taxon>Bacillales</taxon>
        <taxon>Paenibacillaceae</taxon>
        <taxon>Paenibacillus</taxon>
    </lineage>
</organism>
<gene>
    <name evidence="2" type="ORF">QPK24_22430</name>
</gene>
<dbReference type="Proteomes" id="UP001236415">
    <property type="component" value="Chromosome"/>
</dbReference>
<proteinExistence type="predicted"/>
<sequence length="58" mass="7034">MLFMIILLGIVILILLLDIRSKLPKRRNIVKEEIDKSRQVRKKLQNERTRYRKKDGDQ</sequence>
<accession>A0ABY8X0N2</accession>
<protein>
    <submittedName>
        <fullName evidence="2">Uncharacterized protein</fullName>
    </submittedName>
</protein>
<feature type="coiled-coil region" evidence="1">
    <location>
        <begin position="27"/>
        <end position="54"/>
    </location>
</feature>
<keyword evidence="3" id="KW-1185">Reference proteome</keyword>
<keyword evidence="1" id="KW-0175">Coiled coil</keyword>
<evidence type="ECO:0000313" key="2">
    <source>
        <dbReference type="EMBL" id="WIV19042.1"/>
    </source>
</evidence>
<evidence type="ECO:0000256" key="1">
    <source>
        <dbReference type="SAM" id="Coils"/>
    </source>
</evidence>
<name>A0ABY8X0N2_9BACL</name>
<dbReference type="RefSeq" id="WP_285744868.1">
    <property type="nucleotide sequence ID" value="NZ_CP127162.1"/>
</dbReference>
<evidence type="ECO:0000313" key="3">
    <source>
        <dbReference type="Proteomes" id="UP001236415"/>
    </source>
</evidence>
<reference evidence="2 3" key="1">
    <citation type="submission" date="2023-06" db="EMBL/GenBank/DDBJ databases">
        <title>Paenibacillus polygonum sp. nov., an endophytic bacterium, isolated from Polygonum lapathifolium L. in Nanji Wetland National Nature Reserve, South of Poyang Lake, Jiangxi Province, China.</title>
        <authorList>
            <person name="Yu Z."/>
        </authorList>
    </citation>
    <scope>NUCLEOTIDE SEQUENCE [LARGE SCALE GENOMIC DNA]</scope>
    <source>
        <strain evidence="2 3">C31</strain>
    </source>
</reference>
<dbReference type="EMBL" id="CP127162">
    <property type="protein sequence ID" value="WIV19042.1"/>
    <property type="molecule type" value="Genomic_DNA"/>
</dbReference>